<dbReference type="RefSeq" id="WP_146400296.1">
    <property type="nucleotide sequence ID" value="NZ_SJPQ01000002.1"/>
</dbReference>
<dbReference type="SUPFAM" id="SSF53756">
    <property type="entry name" value="UDP-Glycosyltransferase/glycogen phosphorylase"/>
    <property type="match status" value="1"/>
</dbReference>
<comment type="caution">
    <text evidence="3">The sequence shown here is derived from an EMBL/GenBank/DDBJ whole genome shotgun (WGS) entry which is preliminary data.</text>
</comment>
<dbReference type="EMBL" id="SJPQ01000002">
    <property type="protein sequence ID" value="TWT88870.1"/>
    <property type="molecule type" value="Genomic_DNA"/>
</dbReference>
<evidence type="ECO:0000259" key="1">
    <source>
        <dbReference type="Pfam" id="PF00534"/>
    </source>
</evidence>
<keyword evidence="3" id="KW-0808">Transferase</keyword>
<dbReference type="InterPro" id="IPR028098">
    <property type="entry name" value="Glyco_trans_4-like_N"/>
</dbReference>
<name>A0A5C5ZNV2_9BACT</name>
<gene>
    <name evidence="3" type="ORF">Mal64_23580</name>
</gene>
<dbReference type="Proteomes" id="UP000315440">
    <property type="component" value="Unassembled WGS sequence"/>
</dbReference>
<dbReference type="InterPro" id="IPR001296">
    <property type="entry name" value="Glyco_trans_1"/>
</dbReference>
<dbReference type="Pfam" id="PF13439">
    <property type="entry name" value="Glyco_transf_4"/>
    <property type="match status" value="1"/>
</dbReference>
<evidence type="ECO:0000313" key="4">
    <source>
        <dbReference type="Proteomes" id="UP000315440"/>
    </source>
</evidence>
<proteinExistence type="predicted"/>
<protein>
    <submittedName>
        <fullName evidence="3">Glycogen synthase</fullName>
        <ecNumber evidence="3">2.4.1.11</ecNumber>
    </submittedName>
</protein>
<evidence type="ECO:0000259" key="2">
    <source>
        <dbReference type="Pfam" id="PF13439"/>
    </source>
</evidence>
<dbReference type="GO" id="GO:0004373">
    <property type="term" value="F:alpha-1,4-glucan glucosyltransferase (UDP-glucose donor) activity"/>
    <property type="evidence" value="ECO:0007669"/>
    <property type="project" value="UniProtKB-EC"/>
</dbReference>
<reference evidence="3 4" key="1">
    <citation type="submission" date="2019-02" db="EMBL/GenBank/DDBJ databases">
        <title>Deep-cultivation of Planctomycetes and their phenomic and genomic characterization uncovers novel biology.</title>
        <authorList>
            <person name="Wiegand S."/>
            <person name="Jogler M."/>
            <person name="Boedeker C."/>
            <person name="Pinto D."/>
            <person name="Vollmers J."/>
            <person name="Rivas-Marin E."/>
            <person name="Kohn T."/>
            <person name="Peeters S.H."/>
            <person name="Heuer A."/>
            <person name="Rast P."/>
            <person name="Oberbeckmann S."/>
            <person name="Bunk B."/>
            <person name="Jeske O."/>
            <person name="Meyerdierks A."/>
            <person name="Storesund J.E."/>
            <person name="Kallscheuer N."/>
            <person name="Luecker S."/>
            <person name="Lage O.M."/>
            <person name="Pohl T."/>
            <person name="Merkel B.J."/>
            <person name="Hornburger P."/>
            <person name="Mueller R.-W."/>
            <person name="Bruemmer F."/>
            <person name="Labrenz M."/>
            <person name="Spormann A.M."/>
            <person name="Op Den Camp H."/>
            <person name="Overmann J."/>
            <person name="Amann R."/>
            <person name="Jetten M.S.M."/>
            <person name="Mascher T."/>
            <person name="Medema M.H."/>
            <person name="Devos D.P."/>
            <person name="Kaster A.-K."/>
            <person name="Ovreas L."/>
            <person name="Rohde M."/>
            <person name="Galperin M.Y."/>
            <person name="Jogler C."/>
        </authorList>
    </citation>
    <scope>NUCLEOTIDE SEQUENCE [LARGE SCALE GENOMIC DNA]</scope>
    <source>
        <strain evidence="3 4">Mal64</strain>
    </source>
</reference>
<feature type="domain" description="Glycosyltransferase subfamily 4-like N-terminal" evidence="2">
    <location>
        <begin position="56"/>
        <end position="211"/>
    </location>
</feature>
<organism evidence="3 4">
    <name type="scientific">Pseudobythopirellula maris</name>
    <dbReference type="NCBI Taxonomy" id="2527991"/>
    <lineage>
        <taxon>Bacteria</taxon>
        <taxon>Pseudomonadati</taxon>
        <taxon>Planctomycetota</taxon>
        <taxon>Planctomycetia</taxon>
        <taxon>Pirellulales</taxon>
        <taxon>Lacipirellulaceae</taxon>
        <taxon>Pseudobythopirellula</taxon>
    </lineage>
</organism>
<dbReference type="PANTHER" id="PTHR12526">
    <property type="entry name" value="GLYCOSYLTRANSFERASE"/>
    <property type="match status" value="1"/>
</dbReference>
<dbReference type="PANTHER" id="PTHR12526:SF636">
    <property type="entry name" value="BLL3647 PROTEIN"/>
    <property type="match status" value="1"/>
</dbReference>
<keyword evidence="3" id="KW-0328">Glycosyltransferase</keyword>
<feature type="domain" description="Glycosyl transferase family 1" evidence="1">
    <location>
        <begin position="222"/>
        <end position="375"/>
    </location>
</feature>
<dbReference type="EC" id="2.4.1.11" evidence="3"/>
<dbReference type="Gene3D" id="3.40.50.2000">
    <property type="entry name" value="Glycogen Phosphorylase B"/>
    <property type="match status" value="2"/>
</dbReference>
<sequence length="415" mass="44279">MPTPDALNAASFAAAPVAFVPPTTAASAEHPNASPAAPPEQTLSVLHVVNGEHYAGAERVQDLLALGLPQQGCGVAFASLVRGRFGDCRRSTDTPLHELTMRGKADLRVVRQVARLAKQGGHDLLHAHTPRSAMVAALAARMTGLPWVYHVHSPTSRDSTHRLTNWVNDRVERWAVRSAARLITVSPTLTDHMVASGAPREKIRCVLNGVPAVDARPRHDPLGPWVLGMVALFRPRKGAEVLLDALADVRADGHDVALRAIGGFETPDYGEHLIDHMQALGLTDAVRWTGFTTDPLAELAKVDALVLPSLFGEGLPMVVLEAMAAGLPVIATRCEGTVEAVAEGQTGLLVEPGDREGLSAAITELVTDRLDYPAMSRRSITRHAERFSDTAMARNVAEVYREALGESCLAAGAES</sequence>
<dbReference type="Pfam" id="PF00534">
    <property type="entry name" value="Glycos_transf_1"/>
    <property type="match status" value="1"/>
</dbReference>
<dbReference type="AlphaFoldDB" id="A0A5C5ZNV2"/>
<keyword evidence="4" id="KW-1185">Reference proteome</keyword>
<accession>A0A5C5ZNV2</accession>
<evidence type="ECO:0000313" key="3">
    <source>
        <dbReference type="EMBL" id="TWT88870.1"/>
    </source>
</evidence>
<dbReference type="OrthoDB" id="9775208at2"/>